<protein>
    <submittedName>
        <fullName evidence="1">Integrator complex subunit-like protein</fullName>
    </submittedName>
</protein>
<name>A0A2Z7CU17_9LAMI</name>
<organism evidence="1 2">
    <name type="scientific">Dorcoceras hygrometricum</name>
    <dbReference type="NCBI Taxonomy" id="472368"/>
    <lineage>
        <taxon>Eukaryota</taxon>
        <taxon>Viridiplantae</taxon>
        <taxon>Streptophyta</taxon>
        <taxon>Embryophyta</taxon>
        <taxon>Tracheophyta</taxon>
        <taxon>Spermatophyta</taxon>
        <taxon>Magnoliopsida</taxon>
        <taxon>eudicotyledons</taxon>
        <taxon>Gunneridae</taxon>
        <taxon>Pentapetalae</taxon>
        <taxon>asterids</taxon>
        <taxon>lamiids</taxon>
        <taxon>Lamiales</taxon>
        <taxon>Gesneriaceae</taxon>
        <taxon>Didymocarpoideae</taxon>
        <taxon>Trichosporeae</taxon>
        <taxon>Loxocarpinae</taxon>
        <taxon>Dorcoceras</taxon>
    </lineage>
</organism>
<reference evidence="1 2" key="1">
    <citation type="journal article" date="2015" name="Proc. Natl. Acad. Sci. U.S.A.">
        <title>The resurrection genome of Boea hygrometrica: A blueprint for survival of dehydration.</title>
        <authorList>
            <person name="Xiao L."/>
            <person name="Yang G."/>
            <person name="Zhang L."/>
            <person name="Yang X."/>
            <person name="Zhao S."/>
            <person name="Ji Z."/>
            <person name="Zhou Q."/>
            <person name="Hu M."/>
            <person name="Wang Y."/>
            <person name="Chen M."/>
            <person name="Xu Y."/>
            <person name="Jin H."/>
            <person name="Xiao X."/>
            <person name="Hu G."/>
            <person name="Bao F."/>
            <person name="Hu Y."/>
            <person name="Wan P."/>
            <person name="Li L."/>
            <person name="Deng X."/>
            <person name="Kuang T."/>
            <person name="Xiang C."/>
            <person name="Zhu J.K."/>
            <person name="Oliver M.J."/>
            <person name="He Y."/>
        </authorList>
    </citation>
    <scope>NUCLEOTIDE SEQUENCE [LARGE SCALE GENOMIC DNA]</scope>
    <source>
        <strain evidence="2">cv. XS01</strain>
    </source>
</reference>
<accession>A0A2Z7CU17</accession>
<sequence>MIHFQKSLMLSQLSSMATISAIADKEDKLPRWANIDYFLTTLERRSLVHAKYRELLIRKFFTARIQNFVPDTPPLVSVLWFSRCLLRPTRLQY</sequence>
<dbReference type="AlphaFoldDB" id="A0A2Z7CU17"/>
<dbReference type="Proteomes" id="UP000250235">
    <property type="component" value="Unassembled WGS sequence"/>
</dbReference>
<dbReference type="EMBL" id="KQ992713">
    <property type="protein sequence ID" value="KZV49865.1"/>
    <property type="molecule type" value="Genomic_DNA"/>
</dbReference>
<gene>
    <name evidence="1" type="ORF">F511_40377</name>
</gene>
<evidence type="ECO:0000313" key="2">
    <source>
        <dbReference type="Proteomes" id="UP000250235"/>
    </source>
</evidence>
<keyword evidence="2" id="KW-1185">Reference proteome</keyword>
<proteinExistence type="predicted"/>
<evidence type="ECO:0000313" key="1">
    <source>
        <dbReference type="EMBL" id="KZV49865.1"/>
    </source>
</evidence>